<organism evidence="2 3">
    <name type="scientific">Alkalibaculum sporogenes</name>
    <dbReference type="NCBI Taxonomy" id="2655001"/>
    <lineage>
        <taxon>Bacteria</taxon>
        <taxon>Bacillati</taxon>
        <taxon>Bacillota</taxon>
        <taxon>Clostridia</taxon>
        <taxon>Eubacteriales</taxon>
        <taxon>Eubacteriaceae</taxon>
        <taxon>Alkalibaculum</taxon>
    </lineage>
</organism>
<dbReference type="Gene3D" id="3.20.20.210">
    <property type="match status" value="1"/>
</dbReference>
<name>A0A6A7KAN1_9FIRM</name>
<dbReference type="PANTHER" id="PTHR47099:SF1">
    <property type="entry name" value="METHYLCOBAMIDE:COM METHYLTRANSFERASE MTBA"/>
    <property type="match status" value="1"/>
</dbReference>
<sequence>MDKKQVNSRNLVLDTIYRQTTNKVPRGELVLDDDIIKNNLQSKTVGFDERYEFINKFGLDIISLSPKYSKVEDFSIDCTELDLNKWTKNTSLFTFVLLDGAFEFGLRSIGFAEFLSMIMNDPEETKEFISKVEKLNIETAAKLADYGVDGIIIADDIAFRNGLMLHPESFRELFLPSLENQVKAISERQMIPFFHSDGNYLAVIDDIINSGFKGIHCIDKKCDVTLRALKPYADKICLWGHLDVDDLNLSDDPIVMNRLIKDISDNTEFNGFILGTNSGLFTGMDVNKLNNMYKNVDIINMK</sequence>
<reference evidence="2 3" key="1">
    <citation type="submission" date="2019-10" db="EMBL/GenBank/DDBJ databases">
        <title>Alkalibaculum tamaniensis sp.nov., a new alkaliphilic acetogen, isolated on methoxylated aromatics from a mud volcano.</title>
        <authorList>
            <person name="Khomyakova M.A."/>
            <person name="Merkel A.Y."/>
            <person name="Bonch-Osmolovskaya E.A."/>
            <person name="Slobodkin A.I."/>
        </authorList>
    </citation>
    <scope>NUCLEOTIDE SEQUENCE [LARGE SCALE GENOMIC DNA]</scope>
    <source>
        <strain evidence="2 3">M08DMB</strain>
    </source>
</reference>
<dbReference type="InterPro" id="IPR038071">
    <property type="entry name" value="UROD/MetE-like_sf"/>
</dbReference>
<dbReference type="PANTHER" id="PTHR47099">
    <property type="entry name" value="METHYLCOBAMIDE:COM METHYLTRANSFERASE MTBA"/>
    <property type="match status" value="1"/>
</dbReference>
<evidence type="ECO:0000313" key="2">
    <source>
        <dbReference type="EMBL" id="MPW26454.1"/>
    </source>
</evidence>
<proteinExistence type="predicted"/>
<dbReference type="InterPro" id="IPR052024">
    <property type="entry name" value="Methanogen_methyltrans"/>
</dbReference>
<comment type="caution">
    <text evidence="2">The sequence shown here is derived from an EMBL/GenBank/DDBJ whole genome shotgun (WGS) entry which is preliminary data.</text>
</comment>
<accession>A0A6A7KAN1</accession>
<dbReference type="SUPFAM" id="SSF51726">
    <property type="entry name" value="UROD/MetE-like"/>
    <property type="match status" value="1"/>
</dbReference>
<dbReference type="Proteomes" id="UP000440004">
    <property type="component" value="Unassembled WGS sequence"/>
</dbReference>
<keyword evidence="3" id="KW-1185">Reference proteome</keyword>
<protein>
    <recommendedName>
        <fullName evidence="1">Uroporphyrinogen decarboxylase (URO-D) domain-containing protein</fullName>
    </recommendedName>
</protein>
<evidence type="ECO:0000313" key="3">
    <source>
        <dbReference type="Proteomes" id="UP000440004"/>
    </source>
</evidence>
<dbReference type="EMBL" id="WHNX01000018">
    <property type="protein sequence ID" value="MPW26454.1"/>
    <property type="molecule type" value="Genomic_DNA"/>
</dbReference>
<dbReference type="Pfam" id="PF01208">
    <property type="entry name" value="URO-D"/>
    <property type="match status" value="1"/>
</dbReference>
<dbReference type="AlphaFoldDB" id="A0A6A7KAN1"/>
<dbReference type="RefSeq" id="WP_152804973.1">
    <property type="nucleotide sequence ID" value="NZ_WHNX01000018.1"/>
</dbReference>
<evidence type="ECO:0000259" key="1">
    <source>
        <dbReference type="Pfam" id="PF01208"/>
    </source>
</evidence>
<dbReference type="GO" id="GO:0004853">
    <property type="term" value="F:uroporphyrinogen decarboxylase activity"/>
    <property type="evidence" value="ECO:0007669"/>
    <property type="project" value="InterPro"/>
</dbReference>
<dbReference type="GO" id="GO:0006779">
    <property type="term" value="P:porphyrin-containing compound biosynthetic process"/>
    <property type="evidence" value="ECO:0007669"/>
    <property type="project" value="InterPro"/>
</dbReference>
<feature type="domain" description="Uroporphyrinogen decarboxylase (URO-D)" evidence="1">
    <location>
        <begin position="108"/>
        <end position="296"/>
    </location>
</feature>
<dbReference type="InterPro" id="IPR000257">
    <property type="entry name" value="Uroporphyrinogen_deCOase"/>
</dbReference>
<gene>
    <name evidence="2" type="ORF">GC105_11700</name>
</gene>